<comment type="cofactor">
    <cofactor evidence="1">
        <name>Mg(2+)</name>
        <dbReference type="ChEBI" id="CHEBI:18420"/>
    </cofactor>
</comment>
<evidence type="ECO:0000256" key="7">
    <source>
        <dbReference type="ARBA" id="ARBA00022842"/>
    </source>
</evidence>
<comment type="function">
    <text evidence="10">With NUS1, forms the dehydrodolichyl diphosphate synthase (DDS) complex, an essential component of the dolichol monophosphate (Dol-P) biosynthetic machinery. Adds multiple copies of isopentenyl pyrophosphate (IPP) to farnesyl pyrophosphate (FPP) to produce dehydrodolichyl diphosphate (Dedol-PP), a precursor of dolichol which is utilized as a sugar carrier in protein glycosylation in the endoplasmic reticulum (ER).</text>
</comment>
<evidence type="ECO:0000256" key="2">
    <source>
        <dbReference type="ARBA" id="ARBA00004406"/>
    </source>
</evidence>
<name>A0A397TXE4_9GLOM</name>
<dbReference type="HAMAP" id="MF_01139">
    <property type="entry name" value="ISPT"/>
    <property type="match status" value="1"/>
</dbReference>
<dbReference type="EC" id="2.5.1.-" evidence="12"/>
<comment type="subunit">
    <text evidence="11">Forms an active dehydrodolichyl diphosphate synthase complex with NUS1.</text>
</comment>
<dbReference type="InterPro" id="IPR036424">
    <property type="entry name" value="UPP_synth-like_sf"/>
</dbReference>
<dbReference type="GO" id="GO:0005789">
    <property type="term" value="C:endoplasmic reticulum membrane"/>
    <property type="evidence" value="ECO:0007669"/>
    <property type="project" value="UniProtKB-SubCell"/>
</dbReference>
<dbReference type="Gene3D" id="3.40.1180.10">
    <property type="entry name" value="Decaprenyl diphosphate synthase-like"/>
    <property type="match status" value="1"/>
</dbReference>
<evidence type="ECO:0000256" key="8">
    <source>
        <dbReference type="ARBA" id="ARBA00023136"/>
    </source>
</evidence>
<dbReference type="GO" id="GO:1904423">
    <property type="term" value="C:dehydrodolichyl diphosphate synthase complex"/>
    <property type="evidence" value="ECO:0007669"/>
    <property type="project" value="TreeGrafter"/>
</dbReference>
<evidence type="ECO:0000256" key="5">
    <source>
        <dbReference type="ARBA" id="ARBA00022679"/>
    </source>
</evidence>
<dbReference type="Pfam" id="PF01255">
    <property type="entry name" value="Prenyltransf"/>
    <property type="match status" value="1"/>
</dbReference>
<evidence type="ECO:0000313" key="13">
    <source>
        <dbReference type="EMBL" id="RIB01538.1"/>
    </source>
</evidence>
<keyword evidence="5 12" id="KW-0808">Transferase</keyword>
<evidence type="ECO:0000256" key="6">
    <source>
        <dbReference type="ARBA" id="ARBA00022824"/>
    </source>
</evidence>
<proteinExistence type="inferred from homology"/>
<accession>A0A397TXE4</accession>
<evidence type="ECO:0000256" key="1">
    <source>
        <dbReference type="ARBA" id="ARBA00001946"/>
    </source>
</evidence>
<dbReference type="Proteomes" id="UP000266673">
    <property type="component" value="Unassembled WGS sequence"/>
</dbReference>
<dbReference type="InterPro" id="IPR001441">
    <property type="entry name" value="UPP_synth-like"/>
</dbReference>
<dbReference type="OrthoDB" id="4173905at2759"/>
<sequence length="309" mass="35687">MPPSDFTDTNQDDETPSLKIAPNFLTSPFNYMSHHVQSLLVKILKQGPIPQHLGFIMDGNRRFARKMNYKQVFEGHFMGSDNLQEALNICFHLGVKVVTIYAFSIENFKRPKEEVDMLMELGKTKFIEFCEKSHLVNKYGFCVRILGNIALLPIDVQEAAKKVVDTTKHNTGSILNICVPYTSRDEITSSIKSVIKSVENGHMQIRDINEEIIEKCLYTYGSPPLNILIRTSGEIRLSDFLLWQCHKNCYIHFVDCFWPEFSLWELLPIILEYQLSYNSLKVTIVLSNCLFIWLICKVMITFDIMNRLG</sequence>
<comment type="pathway">
    <text evidence="3">Protein modification; protein glycosylation.</text>
</comment>
<dbReference type="PANTHER" id="PTHR10291">
    <property type="entry name" value="DEHYDRODOLICHYL DIPHOSPHATE SYNTHASE FAMILY MEMBER"/>
    <property type="match status" value="1"/>
</dbReference>
<comment type="caution">
    <text evidence="13">The sequence shown here is derived from an EMBL/GenBank/DDBJ whole genome shotgun (WGS) entry which is preliminary data.</text>
</comment>
<dbReference type="PANTHER" id="PTHR10291:SF43">
    <property type="entry name" value="DEHYDRODOLICHYL DIPHOSPHATE SYNTHASE COMPLEX SUBUNIT DHDDS"/>
    <property type="match status" value="1"/>
</dbReference>
<protein>
    <recommendedName>
        <fullName evidence="12">Alkyl transferase</fullName>
        <ecNumber evidence="12">2.5.1.-</ecNumber>
    </recommendedName>
</protein>
<reference evidence="13 14" key="1">
    <citation type="submission" date="2018-06" db="EMBL/GenBank/DDBJ databases">
        <title>Comparative genomics reveals the genomic features of Rhizophagus irregularis, R. cerebriforme, R. diaphanum and Gigaspora rosea, and their symbiotic lifestyle signature.</title>
        <authorList>
            <person name="Morin E."/>
            <person name="San Clemente H."/>
            <person name="Chen E.C.H."/>
            <person name="De La Providencia I."/>
            <person name="Hainaut M."/>
            <person name="Kuo A."/>
            <person name="Kohler A."/>
            <person name="Murat C."/>
            <person name="Tang N."/>
            <person name="Roy S."/>
            <person name="Loubradou J."/>
            <person name="Henrissat B."/>
            <person name="Grigoriev I.V."/>
            <person name="Corradi N."/>
            <person name="Roux C."/>
            <person name="Martin F.M."/>
        </authorList>
    </citation>
    <scope>NUCLEOTIDE SEQUENCE [LARGE SCALE GENOMIC DNA]</scope>
    <source>
        <strain evidence="13 14">DAOM 194757</strain>
    </source>
</reference>
<comment type="similarity">
    <text evidence="4 12">Belongs to the UPP synthase family.</text>
</comment>
<dbReference type="CDD" id="cd00475">
    <property type="entry name" value="Cis_IPPS"/>
    <property type="match status" value="1"/>
</dbReference>
<keyword evidence="8" id="KW-0472">Membrane</keyword>
<dbReference type="FunFam" id="3.40.1180.10:FF:000002">
    <property type="entry name" value="Alkyl transferase"/>
    <property type="match status" value="1"/>
</dbReference>
<keyword evidence="14" id="KW-1185">Reference proteome</keyword>
<dbReference type="AlphaFoldDB" id="A0A397TXE4"/>
<comment type="subcellular location">
    <subcellularLocation>
        <location evidence="2">Endoplasmic reticulum membrane</location>
        <topology evidence="2">Peripheral membrane protein</topology>
    </subcellularLocation>
</comment>
<dbReference type="NCBIfam" id="TIGR00055">
    <property type="entry name" value="uppS"/>
    <property type="match status" value="1"/>
</dbReference>
<evidence type="ECO:0000256" key="10">
    <source>
        <dbReference type="ARBA" id="ARBA00058504"/>
    </source>
</evidence>
<evidence type="ECO:0000256" key="9">
    <source>
        <dbReference type="ARBA" id="ARBA00047353"/>
    </source>
</evidence>
<keyword evidence="7" id="KW-0460">Magnesium</keyword>
<evidence type="ECO:0000256" key="4">
    <source>
        <dbReference type="ARBA" id="ARBA00005432"/>
    </source>
</evidence>
<dbReference type="GO" id="GO:0005811">
    <property type="term" value="C:lipid droplet"/>
    <property type="evidence" value="ECO:0007669"/>
    <property type="project" value="TreeGrafter"/>
</dbReference>
<evidence type="ECO:0000256" key="11">
    <source>
        <dbReference type="ARBA" id="ARBA00064670"/>
    </source>
</evidence>
<keyword evidence="6" id="KW-0256">Endoplasmic reticulum</keyword>
<dbReference type="STRING" id="44941.A0A397TXE4"/>
<dbReference type="SUPFAM" id="SSF64005">
    <property type="entry name" value="Undecaprenyl diphosphate synthase"/>
    <property type="match status" value="1"/>
</dbReference>
<dbReference type="GO" id="GO:0016094">
    <property type="term" value="P:polyprenol biosynthetic process"/>
    <property type="evidence" value="ECO:0007669"/>
    <property type="project" value="TreeGrafter"/>
</dbReference>
<gene>
    <name evidence="13" type="ORF">C2G38_1992772</name>
</gene>
<evidence type="ECO:0000256" key="3">
    <source>
        <dbReference type="ARBA" id="ARBA00004922"/>
    </source>
</evidence>
<comment type="catalytic activity">
    <reaction evidence="9">
        <text>n isopentenyl diphosphate + (2E,6E)-farnesyl diphosphate = a di-trans,poly-cis-polyprenyl diphosphate + n diphosphate</text>
        <dbReference type="Rhea" id="RHEA:53008"/>
        <dbReference type="Rhea" id="RHEA-COMP:19494"/>
        <dbReference type="ChEBI" id="CHEBI:33019"/>
        <dbReference type="ChEBI" id="CHEBI:128769"/>
        <dbReference type="ChEBI" id="CHEBI:136960"/>
        <dbReference type="ChEBI" id="CHEBI:175763"/>
        <dbReference type="EC" id="2.5.1.87"/>
    </reaction>
</comment>
<dbReference type="GO" id="GO:0045547">
    <property type="term" value="F:ditrans,polycis-polyprenyl diphosphate synthase [(2E,6E)-farnesyl diphosphate specific] activity"/>
    <property type="evidence" value="ECO:0007669"/>
    <property type="project" value="UniProtKB-EC"/>
</dbReference>
<dbReference type="EMBL" id="QKWP01003071">
    <property type="protein sequence ID" value="RIB01538.1"/>
    <property type="molecule type" value="Genomic_DNA"/>
</dbReference>
<evidence type="ECO:0000313" key="14">
    <source>
        <dbReference type="Proteomes" id="UP000266673"/>
    </source>
</evidence>
<evidence type="ECO:0000256" key="12">
    <source>
        <dbReference type="RuleBase" id="RU363018"/>
    </source>
</evidence>
<organism evidence="13 14">
    <name type="scientific">Gigaspora rosea</name>
    <dbReference type="NCBI Taxonomy" id="44941"/>
    <lineage>
        <taxon>Eukaryota</taxon>
        <taxon>Fungi</taxon>
        <taxon>Fungi incertae sedis</taxon>
        <taxon>Mucoromycota</taxon>
        <taxon>Glomeromycotina</taxon>
        <taxon>Glomeromycetes</taxon>
        <taxon>Diversisporales</taxon>
        <taxon>Gigasporaceae</taxon>
        <taxon>Gigaspora</taxon>
    </lineage>
</organism>